<dbReference type="KEGG" id="lpy:FIV34_11650"/>
<keyword evidence="3" id="KW-1185">Reference proteome</keyword>
<keyword evidence="1" id="KW-0472">Membrane</keyword>
<dbReference type="Proteomes" id="UP000316093">
    <property type="component" value="Chromosome"/>
</dbReference>
<gene>
    <name evidence="2" type="ORF">FIV34_11650</name>
</gene>
<keyword evidence="1" id="KW-1133">Transmembrane helix</keyword>
<dbReference type="EMBL" id="CP041046">
    <property type="protein sequence ID" value="QDE39815.1"/>
    <property type="molecule type" value="Genomic_DNA"/>
</dbReference>
<evidence type="ECO:0000256" key="1">
    <source>
        <dbReference type="SAM" id="Phobius"/>
    </source>
</evidence>
<accession>A0A4Y5Z601</accession>
<reference evidence="2 3" key="1">
    <citation type="submission" date="2019-06" db="EMBL/GenBank/DDBJ databases">
        <title>A complete genome sequence for Luteibacter pinisoli MAH-14.</title>
        <authorList>
            <person name="Baltrus D.A."/>
        </authorList>
    </citation>
    <scope>NUCLEOTIDE SEQUENCE [LARGE SCALE GENOMIC DNA]</scope>
    <source>
        <strain evidence="2 3">MAH-14</strain>
    </source>
</reference>
<dbReference type="OrthoDB" id="4285394at2"/>
<protein>
    <submittedName>
        <fullName evidence="2">DUF3761 domain-containing protein</fullName>
    </submittedName>
</protein>
<feature type="transmembrane region" description="Helical" evidence="1">
    <location>
        <begin position="46"/>
        <end position="66"/>
    </location>
</feature>
<dbReference type="AlphaFoldDB" id="A0A4Y5Z601"/>
<name>A0A4Y5Z601_9GAMM</name>
<keyword evidence="1" id="KW-0812">Transmembrane</keyword>
<evidence type="ECO:0000313" key="2">
    <source>
        <dbReference type="EMBL" id="QDE39815.1"/>
    </source>
</evidence>
<organism evidence="2 3">
    <name type="scientific">Luteibacter pinisoli</name>
    <dbReference type="NCBI Taxonomy" id="2589080"/>
    <lineage>
        <taxon>Bacteria</taxon>
        <taxon>Pseudomonadati</taxon>
        <taxon>Pseudomonadota</taxon>
        <taxon>Gammaproteobacteria</taxon>
        <taxon>Lysobacterales</taxon>
        <taxon>Rhodanobacteraceae</taxon>
        <taxon>Luteibacter</taxon>
    </lineage>
</organism>
<sequence length="168" mass="17519">MAIVVGIAVFALVAGVVPGAACRDGTPSSAIGRRGACSHHGGVDVGWTWVGVPLGLFALVGALALLDRVPDRGRGGKSRRVNVVPVGTAMESVIRRAIVEGRPVSFLIRDASESGKRTVIRPGWLQMHPVAGLAELCLMELVPGADPKAWPLATMDDVRIELLTTPGT</sequence>
<proteinExistence type="predicted"/>
<evidence type="ECO:0000313" key="3">
    <source>
        <dbReference type="Proteomes" id="UP000316093"/>
    </source>
</evidence>
<dbReference type="RefSeq" id="WP_139982905.1">
    <property type="nucleotide sequence ID" value="NZ_CP041046.1"/>
</dbReference>